<reference evidence="2 3" key="1">
    <citation type="submission" date="2014-04" db="EMBL/GenBank/DDBJ databases">
        <title>A new species of microsporidia sheds light on the evolution of extreme parasitism.</title>
        <authorList>
            <person name="Haag K.L."/>
            <person name="James T.Y."/>
            <person name="Larsson R."/>
            <person name="Schaer T.M."/>
            <person name="Refardt D."/>
            <person name="Pombert J.-F."/>
            <person name="Ebert D."/>
        </authorList>
    </citation>
    <scope>NUCLEOTIDE SEQUENCE [LARGE SCALE GENOMIC DNA]</scope>
    <source>
        <strain evidence="2 3">UGP3</strain>
        <tissue evidence="2">Spores</tissue>
    </source>
</reference>
<evidence type="ECO:0000256" key="1">
    <source>
        <dbReference type="SAM" id="SignalP"/>
    </source>
</evidence>
<proteinExistence type="predicted"/>
<keyword evidence="1" id="KW-0732">Signal</keyword>
<dbReference type="AlphaFoldDB" id="A0A098VSG8"/>
<name>A0A098VSG8_9MICR</name>
<organism evidence="2 3">
    <name type="scientific">Mitosporidium daphniae</name>
    <dbReference type="NCBI Taxonomy" id="1485682"/>
    <lineage>
        <taxon>Eukaryota</taxon>
        <taxon>Fungi</taxon>
        <taxon>Fungi incertae sedis</taxon>
        <taxon>Microsporidia</taxon>
        <taxon>Mitosporidium</taxon>
    </lineage>
</organism>
<feature type="chain" id="PRO_5001942004" description="Fibronectin type-III domain-containing protein" evidence="1">
    <location>
        <begin position="27"/>
        <end position="549"/>
    </location>
</feature>
<dbReference type="HOGENOM" id="CLU_496129_0_0_1"/>
<keyword evidence="3" id="KW-1185">Reference proteome</keyword>
<dbReference type="GeneID" id="25259088"/>
<evidence type="ECO:0000313" key="3">
    <source>
        <dbReference type="Proteomes" id="UP000029725"/>
    </source>
</evidence>
<evidence type="ECO:0008006" key="4">
    <source>
        <dbReference type="Google" id="ProtNLM"/>
    </source>
</evidence>
<feature type="signal peptide" evidence="1">
    <location>
        <begin position="1"/>
        <end position="26"/>
    </location>
</feature>
<gene>
    <name evidence="2" type="ORF">DI09_220p30</name>
</gene>
<comment type="caution">
    <text evidence="2">The sequence shown here is derived from an EMBL/GenBank/DDBJ whole genome shotgun (WGS) entry which is preliminary data.</text>
</comment>
<dbReference type="EMBL" id="JMKJ01000134">
    <property type="protein sequence ID" value="KGG52028.1"/>
    <property type="molecule type" value="Genomic_DNA"/>
</dbReference>
<accession>A0A098VSG8</accession>
<dbReference type="RefSeq" id="XP_013238464.1">
    <property type="nucleotide sequence ID" value="XM_013383010.1"/>
</dbReference>
<sequence length="549" mass="58874">MLGKTTFFLKLLFLFFFLDGLNAALAKPFSGAKLNVGNSIKNRNKIFGNVLPGIYILNITSSISSGVSSQFTIYSETGIDVNVDTSISIENTGSIPVTWTPSAGAIFNVVAILSSIYSPSSVFKNVTIPDSGMAEISVSQFGSTIASGEYSLTIVTPLGAGISNTFLILSQYIDVTLSNYSVHIGKNISVYWRPFECNETANIYVRDMNSEASYHVAKNISDKGYYNISLGTIAAGAYKVEVVSSIGSGSSRILYISKASLNVTAIPSNVYAVQKIFIVWKPIDRLQKTVELSIYKASSLEFKVSVPNIGIYSFIPDEINIEAGEYTSMITSKLGVGITSFSVYSPIVLNVTEPNASVVYKNTTTSLPVQWSSSGVLSGKASIKLIDVISGYTYNFTAVNNGFLTIDLSTLGILNTSHYKVVVTSTTGKGSSQEFSILAAGNIVETSASDTVGVSNVGTLNITWVPVEPPGQNITIWIFQPDFPSIVYGPFSFPDSGLATINLSDLMGSKTPKTYQTGESIFERAKIPQYIVSSPDRVSKKALKPSIGA</sequence>
<dbReference type="VEuPathDB" id="MicrosporidiaDB:DI09_220p30"/>
<protein>
    <recommendedName>
        <fullName evidence="4">Fibronectin type-III domain-containing protein</fullName>
    </recommendedName>
</protein>
<dbReference type="Proteomes" id="UP000029725">
    <property type="component" value="Unassembled WGS sequence"/>
</dbReference>
<evidence type="ECO:0000313" key="2">
    <source>
        <dbReference type="EMBL" id="KGG52028.1"/>
    </source>
</evidence>